<evidence type="ECO:0000313" key="2">
    <source>
        <dbReference type="Proteomes" id="UP000798662"/>
    </source>
</evidence>
<name>A0ACC3BI23_PYRYE</name>
<proteinExistence type="predicted"/>
<accession>A0ACC3BI23</accession>
<keyword evidence="2" id="KW-1185">Reference proteome</keyword>
<dbReference type="EMBL" id="CM020618">
    <property type="protein sequence ID" value="KAK1857566.1"/>
    <property type="molecule type" value="Genomic_DNA"/>
</dbReference>
<organism evidence="1 2">
    <name type="scientific">Pyropia yezoensis</name>
    <name type="common">Susabi-nori</name>
    <name type="synonym">Porphyra yezoensis</name>
    <dbReference type="NCBI Taxonomy" id="2788"/>
    <lineage>
        <taxon>Eukaryota</taxon>
        <taxon>Rhodophyta</taxon>
        <taxon>Bangiophyceae</taxon>
        <taxon>Bangiales</taxon>
        <taxon>Bangiaceae</taxon>
        <taxon>Pyropia</taxon>
    </lineage>
</organism>
<comment type="caution">
    <text evidence="1">The sequence shown here is derived from an EMBL/GenBank/DDBJ whole genome shotgun (WGS) entry which is preliminary data.</text>
</comment>
<sequence>MASFVAPYPVPLPRTSPLNPPRSLSSVVHGRYFGRPALCPLPVDSVHDEMAAAVPLGLVSGVRVGRDGDGGGGGGGGSHDGGGGGGSASGSGHASAPHRRPRRLPIGGGPPSMAAAQEGPSGVGSSAPVTPASLDVATARRASRRAARAAAAAAAVPATAATPAAATSGGRRRAATAPAATATASSLSRAAEGGGAPPPVRARRARRPPPPAAATAGRKARPETGGGSSGADLGDSSDDDDGDEWVEDAWPPAAAGGLSPFLTADGVRAAPRVVDGQPPPPLPRVRSADYLPASADEFPFNVGKVIFEGDVGADVVAPHSPVMDAGWAAAAPPLTPKGTTDGPRRGRGRPSSVGGRARSVGRPPSPSDPSPPSKRGVPSAPSPFAKESSEDDSLVDAEGQPLPDHHIRRRLSTTWRYKLRYARDLMASGAAGPARGGLENLRPYVAATAAARTCTPCDGTGMAVCSYCKGAGFVRLGGRPGARVFSITHNQSMAVLPTHVMGDTFHCPLCGGLRRERCVRCAGVGTIEAPPKGGGAAGGGGEDAAHPATPVGGPTMSAASTAGGGGTAALSLGVPTPVPDPHVGMEDYLASQDPELVERLPGEGAAIVRQSRRKRRGAGAKATAAAAAAAAAGTTPDAAAPASDADSAAGATPGAPLLPRRRGRPRKGQEASVTQPLTPLPGSVAALLADRGINTGFVNTTDFRVGRALCECSMSKCIGSIL</sequence>
<reference evidence="1" key="1">
    <citation type="submission" date="2019-11" db="EMBL/GenBank/DDBJ databases">
        <title>Nori genome reveals adaptations in red seaweeds to the harsh intertidal environment.</title>
        <authorList>
            <person name="Wang D."/>
            <person name="Mao Y."/>
        </authorList>
    </citation>
    <scope>NUCLEOTIDE SEQUENCE</scope>
    <source>
        <tissue evidence="1">Gametophyte</tissue>
    </source>
</reference>
<gene>
    <name evidence="1" type="ORF">I4F81_000182</name>
</gene>
<protein>
    <submittedName>
        <fullName evidence="1">Uncharacterized protein</fullName>
    </submittedName>
</protein>
<dbReference type="Proteomes" id="UP000798662">
    <property type="component" value="Chromosome 1"/>
</dbReference>
<evidence type="ECO:0000313" key="1">
    <source>
        <dbReference type="EMBL" id="KAK1857566.1"/>
    </source>
</evidence>